<reference evidence="1" key="1">
    <citation type="journal article" date="2014" name="Front. Microbiol.">
        <title>High frequency of phylogenetically diverse reductive dehalogenase-homologous genes in deep subseafloor sedimentary metagenomes.</title>
        <authorList>
            <person name="Kawai M."/>
            <person name="Futagami T."/>
            <person name="Toyoda A."/>
            <person name="Takaki Y."/>
            <person name="Nishi S."/>
            <person name="Hori S."/>
            <person name="Arai W."/>
            <person name="Tsubouchi T."/>
            <person name="Morono Y."/>
            <person name="Uchiyama I."/>
            <person name="Ito T."/>
            <person name="Fujiyama A."/>
            <person name="Inagaki F."/>
            <person name="Takami H."/>
        </authorList>
    </citation>
    <scope>NUCLEOTIDE SEQUENCE</scope>
    <source>
        <strain evidence="1">Expedition CK06-06</strain>
    </source>
</reference>
<dbReference type="EMBL" id="BART01031706">
    <property type="protein sequence ID" value="GAH16824.1"/>
    <property type="molecule type" value="Genomic_DNA"/>
</dbReference>
<evidence type="ECO:0000313" key="1">
    <source>
        <dbReference type="EMBL" id="GAH16824.1"/>
    </source>
</evidence>
<proteinExistence type="predicted"/>
<protein>
    <submittedName>
        <fullName evidence="1">Uncharacterized protein</fullName>
    </submittedName>
</protein>
<accession>X1EI71</accession>
<sequence>MKFFTSATWLGAFPDSALAVSLRIPEEDMVLDSVPTYSANGVRIGL</sequence>
<dbReference type="AlphaFoldDB" id="X1EI71"/>
<organism evidence="1">
    <name type="scientific">marine sediment metagenome</name>
    <dbReference type="NCBI Taxonomy" id="412755"/>
    <lineage>
        <taxon>unclassified sequences</taxon>
        <taxon>metagenomes</taxon>
        <taxon>ecological metagenomes</taxon>
    </lineage>
</organism>
<name>X1EI71_9ZZZZ</name>
<gene>
    <name evidence="1" type="ORF">S01H4_55008</name>
</gene>
<comment type="caution">
    <text evidence="1">The sequence shown here is derived from an EMBL/GenBank/DDBJ whole genome shotgun (WGS) entry which is preliminary data.</text>
</comment>